<reference evidence="1 2" key="1">
    <citation type="submission" date="2019-06" db="EMBL/GenBank/DDBJ databases">
        <title>Draft genome of Streptomyces sedi sp. JCM16909.</title>
        <authorList>
            <person name="Klykleung N."/>
            <person name="Tanasupawat S."/>
            <person name="Kudo T."/>
            <person name="Yuki M."/>
            <person name="Ohkuma M."/>
        </authorList>
    </citation>
    <scope>NUCLEOTIDE SEQUENCE [LARGE SCALE GENOMIC DNA]</scope>
    <source>
        <strain evidence="1 2">JCM 16909</strain>
    </source>
</reference>
<organism evidence="1 2">
    <name type="scientific">Streptomyces sedi</name>
    <dbReference type="NCBI Taxonomy" id="555059"/>
    <lineage>
        <taxon>Bacteria</taxon>
        <taxon>Bacillati</taxon>
        <taxon>Actinomycetota</taxon>
        <taxon>Actinomycetes</taxon>
        <taxon>Kitasatosporales</taxon>
        <taxon>Streptomycetaceae</taxon>
        <taxon>Streptomyces</taxon>
    </lineage>
</organism>
<dbReference type="AlphaFoldDB" id="A0A5C4V2W5"/>
<keyword evidence="2" id="KW-1185">Reference proteome</keyword>
<comment type="caution">
    <text evidence="1">The sequence shown here is derived from an EMBL/GenBank/DDBJ whole genome shotgun (WGS) entry which is preliminary data.</text>
</comment>
<evidence type="ECO:0000313" key="2">
    <source>
        <dbReference type="Proteomes" id="UP000311713"/>
    </source>
</evidence>
<dbReference type="OrthoDB" id="4243163at2"/>
<gene>
    <name evidence="1" type="ORF">FH715_12995</name>
</gene>
<accession>A0A5C4V2W5</accession>
<proteinExistence type="predicted"/>
<name>A0A5C4V2W5_9ACTN</name>
<dbReference type="RefSeq" id="WP_139644661.1">
    <property type="nucleotide sequence ID" value="NZ_BAAAZS010000003.1"/>
</dbReference>
<protein>
    <submittedName>
        <fullName evidence="1">Uncharacterized protein</fullName>
    </submittedName>
</protein>
<dbReference type="Proteomes" id="UP000311713">
    <property type="component" value="Unassembled WGS sequence"/>
</dbReference>
<sequence length="110" mass="12080">MSFGARLISGAGDAHLYHVRLDGGEREFHLVLDTAGQRTLSATPEGIPDDFCEMSLETGNMEIAPGENDDYFDRETHGYSREEFSRVAAHVLTGWVRDGSPPATVVKHFG</sequence>
<evidence type="ECO:0000313" key="1">
    <source>
        <dbReference type="EMBL" id="TNM30264.1"/>
    </source>
</evidence>
<dbReference type="EMBL" id="VDGT01000008">
    <property type="protein sequence ID" value="TNM30264.1"/>
    <property type="molecule type" value="Genomic_DNA"/>
</dbReference>